<organism evidence="4">
    <name type="scientific">Babesia divergens</name>
    <dbReference type="NCBI Taxonomy" id="32595"/>
    <lineage>
        <taxon>Eukaryota</taxon>
        <taxon>Sar</taxon>
        <taxon>Alveolata</taxon>
        <taxon>Apicomplexa</taxon>
        <taxon>Aconoidasida</taxon>
        <taxon>Piroplasmida</taxon>
        <taxon>Babesiidae</taxon>
        <taxon>Babesia</taxon>
    </lineage>
</organism>
<evidence type="ECO:0000256" key="1">
    <source>
        <dbReference type="SAM" id="Phobius"/>
    </source>
</evidence>
<dbReference type="Pfam" id="PF11641">
    <property type="entry name" value="Antigen_Bd37"/>
    <property type="match status" value="1"/>
</dbReference>
<dbReference type="EMBL" id="AM263331">
    <property type="protein sequence ID" value="CAK22245.1"/>
    <property type="molecule type" value="mRNA"/>
</dbReference>
<accession>Q0P7I6</accession>
<feature type="domain" description="Bd37 core" evidence="3">
    <location>
        <begin position="54"/>
        <end position="292"/>
    </location>
</feature>
<evidence type="ECO:0000259" key="3">
    <source>
        <dbReference type="Pfam" id="PF11641"/>
    </source>
</evidence>
<proteinExistence type="evidence at transcript level"/>
<reference evidence="4" key="2">
    <citation type="submission" date="2006-08" db="EMBL/GenBank/DDBJ databases">
        <title>Bd37, a new Babesia divergens gene family coding for glycosylphosphatidylinositol anchored proteins located in the parasite cell surface.</title>
        <authorList>
            <person name="Hadj-Kaddour K."/>
            <person name="Delbecq S."/>
            <person name="Randazzo S."/>
            <person name="Kleuskens J."/>
            <person name="Schetters T."/>
            <person name="Gorenflot A."/>
            <person name="Precigout E."/>
        </authorList>
    </citation>
    <scope>NUCLEOTIDE SEQUENCE</scope>
    <source>
        <strain evidence="4">Rouen 1987</strain>
    </source>
</reference>
<keyword evidence="1" id="KW-1133">Transmembrane helix</keyword>
<evidence type="ECO:0000256" key="2">
    <source>
        <dbReference type="SAM" id="SignalP"/>
    </source>
</evidence>
<keyword evidence="1" id="KW-0472">Membrane</keyword>
<feature type="transmembrane region" description="Helical" evidence="1">
    <location>
        <begin position="312"/>
        <end position="331"/>
    </location>
</feature>
<name>Q0P7I6_BABDI</name>
<protein>
    <submittedName>
        <fullName evidence="4">Erythrocyte binding protein 37.2</fullName>
    </submittedName>
</protein>
<evidence type="ECO:0000313" key="4">
    <source>
        <dbReference type="EMBL" id="CAK22245.1"/>
    </source>
</evidence>
<keyword evidence="2" id="KW-0732">Signal</keyword>
<dbReference type="InterPro" id="IPR038272">
    <property type="entry name" value="Bd37_core_sf"/>
</dbReference>
<gene>
    <name evidence="4" type="primary">37.2</name>
</gene>
<dbReference type="InterPro" id="IPR021669">
    <property type="entry name" value="Bd37_core"/>
</dbReference>
<dbReference type="Gene3D" id="1.10.4170.10">
    <property type="entry name" value="Glycosylphosphatidylinositol-anchored merozoite surface protein"/>
    <property type="match status" value="1"/>
</dbReference>
<feature type="signal peptide" evidence="2">
    <location>
        <begin position="1"/>
        <end position="19"/>
    </location>
</feature>
<feature type="chain" id="PRO_5004175305" evidence="2">
    <location>
        <begin position="20"/>
        <end position="332"/>
    </location>
</feature>
<keyword evidence="1" id="KW-0812">Transmembrane</keyword>
<reference evidence="4" key="1">
    <citation type="submission" date="2006-04" db="EMBL/GenBank/DDBJ databases">
        <authorList>
            <person name="Hadj-kaddour K."/>
        </authorList>
    </citation>
    <scope>NUCLEOTIDE SEQUENCE</scope>
    <source>
        <strain evidence="4">Rouen 1987</strain>
    </source>
</reference>
<dbReference type="AlphaFoldDB" id="Q0P7I6"/>
<sequence>MSRILSAVAFCLLATGLHGPSVGCNDLSVTSTASSEAVSQQPSAIQRANDQPDVKSWERSPAAIIKEVKEKRERLLSRIIARNGPLTISEIVDFLRAIDGDTLVGVDQAMVERAGAKVKVYLDFIGIKGQNVEESLDTLMLMVYLHFTDAPEESKTKILNISEELNALLKKFAAELKAKRALEDSKRGTQLDLLRKVTELRMSIIDLMEKLPARADAPFSVEDIYEFLTVPDYGVPTNSFAVKAIEKKITDYLGTLETSDSATKNELRSLIANVIEQREHIMDLIYGPFGNYEDPSESSQGSSPKKPSLASVPSSLGAIMLSIIVSMLWICY</sequence>
<dbReference type="VEuPathDB" id="PiroplasmaDB:Bdiv_025500c"/>